<evidence type="ECO:0008006" key="3">
    <source>
        <dbReference type="Google" id="ProtNLM"/>
    </source>
</evidence>
<keyword evidence="2" id="KW-1185">Reference proteome</keyword>
<protein>
    <recommendedName>
        <fullName evidence="3">Reverse transcriptase zinc-binding domain-containing protein</fullName>
    </recommendedName>
</protein>
<name>A0A8T0T6C2_PANVG</name>
<gene>
    <name evidence="1" type="ORF">PVAP13_4NG221821</name>
</gene>
<dbReference type="PANTHER" id="PTHR36617">
    <property type="entry name" value="PROTEIN, PUTATIVE-RELATED"/>
    <property type="match status" value="1"/>
</dbReference>
<proteinExistence type="predicted"/>
<dbReference type="EMBL" id="CM029044">
    <property type="protein sequence ID" value="KAG2606881.1"/>
    <property type="molecule type" value="Genomic_DNA"/>
</dbReference>
<evidence type="ECO:0000313" key="1">
    <source>
        <dbReference type="EMBL" id="KAG2606881.1"/>
    </source>
</evidence>
<dbReference type="PANTHER" id="PTHR36617:SF7">
    <property type="entry name" value="OS01G0823550 PROTEIN"/>
    <property type="match status" value="1"/>
</dbReference>
<accession>A0A8T0T6C2</accession>
<organism evidence="1 2">
    <name type="scientific">Panicum virgatum</name>
    <name type="common">Blackwell switchgrass</name>
    <dbReference type="NCBI Taxonomy" id="38727"/>
    <lineage>
        <taxon>Eukaryota</taxon>
        <taxon>Viridiplantae</taxon>
        <taxon>Streptophyta</taxon>
        <taxon>Embryophyta</taxon>
        <taxon>Tracheophyta</taxon>
        <taxon>Spermatophyta</taxon>
        <taxon>Magnoliopsida</taxon>
        <taxon>Liliopsida</taxon>
        <taxon>Poales</taxon>
        <taxon>Poaceae</taxon>
        <taxon>PACMAD clade</taxon>
        <taxon>Panicoideae</taxon>
        <taxon>Panicodae</taxon>
        <taxon>Paniceae</taxon>
        <taxon>Panicinae</taxon>
        <taxon>Panicum</taxon>
        <taxon>Panicum sect. Hiantes</taxon>
    </lineage>
</organism>
<dbReference type="AlphaFoldDB" id="A0A8T0T6C2"/>
<dbReference type="Proteomes" id="UP000823388">
    <property type="component" value="Chromosome 4N"/>
</dbReference>
<sequence>MSACLRIVGALGILNTRMLNELLLIKWIWRLYNCSKKDVCCQLLQAKYLKNRPFANSKCSQESQFWKGIHKVKQKFSWGAVFILNNDRNVRFLEDVWLGNVPLKLKYPEIYGKCRDKQATVSDCWDNGNWGFDFTRTFRFHDRGSWESLKLELQGVSLNDRRDMVHWALEK</sequence>
<comment type="caution">
    <text evidence="1">The sequence shown here is derived from an EMBL/GenBank/DDBJ whole genome shotgun (WGS) entry which is preliminary data.</text>
</comment>
<reference evidence="1" key="1">
    <citation type="submission" date="2020-05" db="EMBL/GenBank/DDBJ databases">
        <title>WGS assembly of Panicum virgatum.</title>
        <authorList>
            <person name="Lovell J.T."/>
            <person name="Jenkins J."/>
            <person name="Shu S."/>
            <person name="Juenger T.E."/>
            <person name="Schmutz J."/>
        </authorList>
    </citation>
    <scope>NUCLEOTIDE SEQUENCE</scope>
    <source>
        <strain evidence="1">AP13</strain>
    </source>
</reference>
<evidence type="ECO:0000313" key="2">
    <source>
        <dbReference type="Proteomes" id="UP000823388"/>
    </source>
</evidence>